<evidence type="ECO:0000313" key="2">
    <source>
        <dbReference type="Proteomes" id="UP001177670"/>
    </source>
</evidence>
<sequence length="83" mass="9324">MKKSPGCERIFAWLAWNSGLERLAPRPHCCSSVAEVVRKKLLGTSLPYSPCTRVEIQESFGKATIPRKRSELRRGSHTVENAL</sequence>
<dbReference type="Proteomes" id="UP001177670">
    <property type="component" value="Unassembled WGS sequence"/>
</dbReference>
<reference evidence="1" key="1">
    <citation type="submission" date="2021-10" db="EMBL/GenBank/DDBJ databases">
        <title>Melipona bicolor Genome sequencing and assembly.</title>
        <authorList>
            <person name="Araujo N.S."/>
            <person name="Arias M.C."/>
        </authorList>
    </citation>
    <scope>NUCLEOTIDE SEQUENCE</scope>
    <source>
        <strain evidence="1">USP_2M_L1-L4_2017</strain>
        <tissue evidence="1">Whole body</tissue>
    </source>
</reference>
<protein>
    <submittedName>
        <fullName evidence="1">Uncharacterized protein</fullName>
    </submittedName>
</protein>
<dbReference type="AlphaFoldDB" id="A0AA40GG12"/>
<keyword evidence="2" id="KW-1185">Reference proteome</keyword>
<organism evidence="1 2">
    <name type="scientific">Melipona bicolor</name>
    <dbReference type="NCBI Taxonomy" id="60889"/>
    <lineage>
        <taxon>Eukaryota</taxon>
        <taxon>Metazoa</taxon>
        <taxon>Ecdysozoa</taxon>
        <taxon>Arthropoda</taxon>
        <taxon>Hexapoda</taxon>
        <taxon>Insecta</taxon>
        <taxon>Pterygota</taxon>
        <taxon>Neoptera</taxon>
        <taxon>Endopterygota</taxon>
        <taxon>Hymenoptera</taxon>
        <taxon>Apocrita</taxon>
        <taxon>Aculeata</taxon>
        <taxon>Apoidea</taxon>
        <taxon>Anthophila</taxon>
        <taxon>Apidae</taxon>
        <taxon>Melipona</taxon>
    </lineage>
</organism>
<comment type="caution">
    <text evidence="1">The sequence shown here is derived from an EMBL/GenBank/DDBJ whole genome shotgun (WGS) entry which is preliminary data.</text>
</comment>
<name>A0AA40GG12_9HYME</name>
<evidence type="ECO:0000313" key="1">
    <source>
        <dbReference type="EMBL" id="KAK1137153.1"/>
    </source>
</evidence>
<accession>A0AA40GG12</accession>
<proteinExistence type="predicted"/>
<dbReference type="EMBL" id="JAHYIQ010000001">
    <property type="protein sequence ID" value="KAK1137153.1"/>
    <property type="molecule type" value="Genomic_DNA"/>
</dbReference>
<gene>
    <name evidence="1" type="ORF">K0M31_001678</name>
</gene>